<dbReference type="Proteomes" id="UP000255000">
    <property type="component" value="Unassembled WGS sequence"/>
</dbReference>
<sequence length="381" mass="42759">MYLERPNQGEKLEAIQVQVSLDATAHRTEFPPIFVYDFFSGCGGTSAGFRAAGMKPILALDIDLEALSTFSENFKDAAVIARDVRKLSTADLEHLFERERTSPILFSACAPCQPFSKQNRQKKSNDDRASLLNELGRFVRRFRPEFVVVENVPGLQNISEDEDGPLHQLVELLDELGYWHTTKIVQALDYGVPQNRRRLVMLASIFGPIGFPKPRYGEGRKPMKTVRQAIGHLPPIEAGTSDDTVPNHYACSLAPQNLERIRAVKEGGGRRSWADHLKLECHREVRGYTDVYGRMSWDSPSPALTTRCISLSNGRFGHPEQDRAISIREAACIQTFPDDFLFKGSVNGMARQIGNAVPPRLAEEIGRYLIEHFKTWSDSDG</sequence>
<evidence type="ECO:0000313" key="9">
    <source>
        <dbReference type="EMBL" id="SUB01927.1"/>
    </source>
</evidence>
<dbReference type="InterPro" id="IPR031303">
    <property type="entry name" value="C5_meth_CS"/>
</dbReference>
<keyword evidence="2 7" id="KW-0489">Methyltransferase</keyword>
<dbReference type="Gene3D" id="3.90.120.10">
    <property type="entry name" value="DNA Methylase, subunit A, domain 2"/>
    <property type="match status" value="1"/>
</dbReference>
<dbReference type="InterPro" id="IPR029063">
    <property type="entry name" value="SAM-dependent_MTases_sf"/>
</dbReference>
<feature type="active site" evidence="7">
    <location>
        <position position="112"/>
    </location>
</feature>
<dbReference type="Gene3D" id="3.40.50.150">
    <property type="entry name" value="Vaccinia Virus protein VP39"/>
    <property type="match status" value="1"/>
</dbReference>
<dbReference type="OrthoDB" id="9813719at2"/>
<dbReference type="GO" id="GO:0032259">
    <property type="term" value="P:methylation"/>
    <property type="evidence" value="ECO:0007669"/>
    <property type="project" value="UniProtKB-KW"/>
</dbReference>
<dbReference type="EC" id="2.1.1.37" evidence="1"/>
<dbReference type="PROSITE" id="PS51679">
    <property type="entry name" value="SAM_MT_C5"/>
    <property type="match status" value="1"/>
</dbReference>
<dbReference type="EMBL" id="UGSK01000001">
    <property type="protein sequence ID" value="SUB01927.1"/>
    <property type="molecule type" value="Genomic_DNA"/>
</dbReference>
<proteinExistence type="inferred from homology"/>
<dbReference type="AlphaFoldDB" id="A0A378ZXQ0"/>
<evidence type="ECO:0000256" key="3">
    <source>
        <dbReference type="ARBA" id="ARBA00022679"/>
    </source>
</evidence>
<evidence type="ECO:0000256" key="4">
    <source>
        <dbReference type="ARBA" id="ARBA00022691"/>
    </source>
</evidence>
<dbReference type="PRINTS" id="PR00105">
    <property type="entry name" value="C5METTRFRASE"/>
</dbReference>
<evidence type="ECO:0000313" key="10">
    <source>
        <dbReference type="Proteomes" id="UP000255000"/>
    </source>
</evidence>
<dbReference type="InterPro" id="IPR050390">
    <property type="entry name" value="C5-Methyltransferase"/>
</dbReference>
<keyword evidence="5" id="KW-0680">Restriction system</keyword>
<evidence type="ECO:0000256" key="1">
    <source>
        <dbReference type="ARBA" id="ARBA00011975"/>
    </source>
</evidence>
<comment type="similarity">
    <text evidence="7 8">Belongs to the class I-like SAM-binding methyltransferase superfamily. C5-methyltransferase family.</text>
</comment>
<gene>
    <name evidence="9" type="primary">haeIIIM</name>
    <name evidence="9" type="ORF">NCTC13350_02875</name>
</gene>
<dbReference type="PANTHER" id="PTHR10629">
    <property type="entry name" value="CYTOSINE-SPECIFIC METHYLTRANSFERASE"/>
    <property type="match status" value="1"/>
</dbReference>
<evidence type="ECO:0000256" key="6">
    <source>
        <dbReference type="ARBA" id="ARBA00047422"/>
    </source>
</evidence>
<evidence type="ECO:0000256" key="5">
    <source>
        <dbReference type="ARBA" id="ARBA00022747"/>
    </source>
</evidence>
<evidence type="ECO:0000256" key="2">
    <source>
        <dbReference type="ARBA" id="ARBA00022603"/>
    </source>
</evidence>
<dbReference type="PROSITE" id="PS00095">
    <property type="entry name" value="C5_MTASE_2"/>
    <property type="match status" value="1"/>
</dbReference>
<evidence type="ECO:0000256" key="8">
    <source>
        <dbReference type="RuleBase" id="RU000416"/>
    </source>
</evidence>
<evidence type="ECO:0000256" key="7">
    <source>
        <dbReference type="PROSITE-ProRule" id="PRU01016"/>
    </source>
</evidence>
<dbReference type="GO" id="GO:0044027">
    <property type="term" value="P:negative regulation of gene expression via chromosomal CpG island methylation"/>
    <property type="evidence" value="ECO:0007669"/>
    <property type="project" value="TreeGrafter"/>
</dbReference>
<dbReference type="GO" id="GO:0003886">
    <property type="term" value="F:DNA (cytosine-5-)-methyltransferase activity"/>
    <property type="evidence" value="ECO:0007669"/>
    <property type="project" value="UniProtKB-EC"/>
</dbReference>
<comment type="catalytic activity">
    <reaction evidence="6">
        <text>a 2'-deoxycytidine in DNA + S-adenosyl-L-methionine = a 5-methyl-2'-deoxycytidine in DNA + S-adenosyl-L-homocysteine + H(+)</text>
        <dbReference type="Rhea" id="RHEA:13681"/>
        <dbReference type="Rhea" id="RHEA-COMP:11369"/>
        <dbReference type="Rhea" id="RHEA-COMP:11370"/>
        <dbReference type="ChEBI" id="CHEBI:15378"/>
        <dbReference type="ChEBI" id="CHEBI:57856"/>
        <dbReference type="ChEBI" id="CHEBI:59789"/>
        <dbReference type="ChEBI" id="CHEBI:85452"/>
        <dbReference type="ChEBI" id="CHEBI:85454"/>
        <dbReference type="EC" id="2.1.1.37"/>
    </reaction>
</comment>
<protein>
    <recommendedName>
        <fullName evidence="1">DNA (cytosine-5-)-methyltransferase</fullName>
        <ecNumber evidence="1">2.1.1.37</ecNumber>
    </recommendedName>
</protein>
<dbReference type="GO" id="GO:0009307">
    <property type="term" value="P:DNA restriction-modification system"/>
    <property type="evidence" value="ECO:0007669"/>
    <property type="project" value="UniProtKB-KW"/>
</dbReference>
<dbReference type="NCBIfam" id="TIGR00675">
    <property type="entry name" value="dcm"/>
    <property type="match status" value="1"/>
</dbReference>
<keyword evidence="4 7" id="KW-0949">S-adenosyl-L-methionine</keyword>
<dbReference type="InterPro" id="IPR001525">
    <property type="entry name" value="C5_MeTfrase"/>
</dbReference>
<dbReference type="SUPFAM" id="SSF53335">
    <property type="entry name" value="S-adenosyl-L-methionine-dependent methyltransferases"/>
    <property type="match status" value="1"/>
</dbReference>
<dbReference type="GO" id="GO:0003677">
    <property type="term" value="F:DNA binding"/>
    <property type="evidence" value="ECO:0007669"/>
    <property type="project" value="TreeGrafter"/>
</dbReference>
<dbReference type="PANTHER" id="PTHR10629:SF52">
    <property type="entry name" value="DNA (CYTOSINE-5)-METHYLTRANSFERASE 1"/>
    <property type="match status" value="1"/>
</dbReference>
<organism evidence="9 10">
    <name type="scientific">Pannonibacter phragmitetus</name>
    <dbReference type="NCBI Taxonomy" id="121719"/>
    <lineage>
        <taxon>Bacteria</taxon>
        <taxon>Pseudomonadati</taxon>
        <taxon>Pseudomonadota</taxon>
        <taxon>Alphaproteobacteria</taxon>
        <taxon>Hyphomicrobiales</taxon>
        <taxon>Stappiaceae</taxon>
        <taxon>Pannonibacter</taxon>
    </lineage>
</organism>
<dbReference type="REBASE" id="405743">
    <property type="entry name" value="M.Pph13350ORF2875P"/>
</dbReference>
<reference evidence="9 10" key="1">
    <citation type="submission" date="2018-06" db="EMBL/GenBank/DDBJ databases">
        <authorList>
            <consortium name="Pathogen Informatics"/>
            <person name="Doyle S."/>
        </authorList>
    </citation>
    <scope>NUCLEOTIDE SEQUENCE [LARGE SCALE GENOMIC DNA]</scope>
    <source>
        <strain evidence="9 10">NCTC13350</strain>
    </source>
</reference>
<keyword evidence="3 7" id="KW-0808">Transferase</keyword>
<name>A0A378ZXQ0_9HYPH</name>
<dbReference type="Pfam" id="PF00145">
    <property type="entry name" value="DNA_methylase"/>
    <property type="match status" value="1"/>
</dbReference>
<accession>A0A378ZXQ0</accession>